<dbReference type="InterPro" id="IPR036390">
    <property type="entry name" value="WH_DNA-bd_sf"/>
</dbReference>
<dbReference type="PANTHER" id="PTHR22792:SF51">
    <property type="entry name" value="LA-RELATED PROTEIN 1"/>
    <property type="match status" value="1"/>
</dbReference>
<keyword evidence="1 2" id="KW-0694">RNA-binding</keyword>
<dbReference type="InterPro" id="IPR045180">
    <property type="entry name" value="La_dom_prot"/>
</dbReference>
<name>A0ABV0RWX8_9TELE</name>
<gene>
    <name evidence="4" type="ORF">XENOCAPTIV_005152</name>
</gene>
<dbReference type="Pfam" id="PF05383">
    <property type="entry name" value="La"/>
    <property type="match status" value="1"/>
</dbReference>
<organism evidence="4 5">
    <name type="scientific">Xenoophorus captivus</name>
    <dbReference type="NCBI Taxonomy" id="1517983"/>
    <lineage>
        <taxon>Eukaryota</taxon>
        <taxon>Metazoa</taxon>
        <taxon>Chordata</taxon>
        <taxon>Craniata</taxon>
        <taxon>Vertebrata</taxon>
        <taxon>Euteleostomi</taxon>
        <taxon>Actinopterygii</taxon>
        <taxon>Neopterygii</taxon>
        <taxon>Teleostei</taxon>
        <taxon>Neoteleostei</taxon>
        <taxon>Acanthomorphata</taxon>
        <taxon>Ovalentaria</taxon>
        <taxon>Atherinomorphae</taxon>
        <taxon>Cyprinodontiformes</taxon>
        <taxon>Goodeidae</taxon>
        <taxon>Xenoophorus</taxon>
    </lineage>
</organism>
<keyword evidence="5" id="KW-1185">Reference proteome</keyword>
<dbReference type="EMBL" id="JAHRIN010060371">
    <property type="protein sequence ID" value="MEQ2212790.1"/>
    <property type="molecule type" value="Genomic_DNA"/>
</dbReference>
<feature type="non-terminal residue" evidence="4">
    <location>
        <position position="1"/>
    </location>
</feature>
<evidence type="ECO:0000313" key="4">
    <source>
        <dbReference type="EMBL" id="MEQ2212790.1"/>
    </source>
</evidence>
<dbReference type="SMART" id="SM00715">
    <property type="entry name" value="LA"/>
    <property type="match status" value="1"/>
</dbReference>
<dbReference type="Proteomes" id="UP001434883">
    <property type="component" value="Unassembled WGS sequence"/>
</dbReference>
<evidence type="ECO:0000256" key="2">
    <source>
        <dbReference type="PROSITE-ProRule" id="PRU00332"/>
    </source>
</evidence>
<evidence type="ECO:0000313" key="5">
    <source>
        <dbReference type="Proteomes" id="UP001434883"/>
    </source>
</evidence>
<dbReference type="PANTHER" id="PTHR22792">
    <property type="entry name" value="LUPUS LA PROTEIN-RELATED"/>
    <property type="match status" value="1"/>
</dbReference>
<comment type="caution">
    <text evidence="4">The sequence shown here is derived from an EMBL/GenBank/DDBJ whole genome shotgun (WGS) entry which is preliminary data.</text>
</comment>
<sequence>QVKGYNSLLGDFAVGVVVDLFPFVFLADWHSQKYEREWRDDHDEVSSVKSEGAPFRGGFRAKFKLNKAYSLNGRTHFPSNEEALSPVSHSEYYFSMDNLERDFFLRRKMDQEGFLPIGLIASFHRVQALTTDINLILEVNKNFTEMCNFLIISL</sequence>
<evidence type="ECO:0000256" key="1">
    <source>
        <dbReference type="ARBA" id="ARBA00022884"/>
    </source>
</evidence>
<evidence type="ECO:0000259" key="3">
    <source>
        <dbReference type="PROSITE" id="PS50961"/>
    </source>
</evidence>
<feature type="domain" description="HTH La-type RNA-binding" evidence="3">
    <location>
        <begin position="76"/>
        <end position="154"/>
    </location>
</feature>
<dbReference type="InterPro" id="IPR006630">
    <property type="entry name" value="La_HTH"/>
</dbReference>
<dbReference type="PROSITE" id="PS50961">
    <property type="entry name" value="HTH_LA"/>
    <property type="match status" value="1"/>
</dbReference>
<protein>
    <recommendedName>
        <fullName evidence="3">HTH La-type RNA-binding domain-containing protein</fullName>
    </recommendedName>
</protein>
<reference evidence="4 5" key="1">
    <citation type="submission" date="2021-06" db="EMBL/GenBank/DDBJ databases">
        <authorList>
            <person name="Palmer J.M."/>
        </authorList>
    </citation>
    <scope>NUCLEOTIDE SEQUENCE [LARGE SCALE GENOMIC DNA]</scope>
    <source>
        <strain evidence="4 5">XC_2019</strain>
        <tissue evidence="4">Muscle</tissue>
    </source>
</reference>
<accession>A0ABV0RWX8</accession>
<dbReference type="SUPFAM" id="SSF46785">
    <property type="entry name" value="Winged helix' DNA-binding domain"/>
    <property type="match status" value="1"/>
</dbReference>
<proteinExistence type="predicted"/>
<dbReference type="Gene3D" id="1.10.10.10">
    <property type="entry name" value="Winged helix-like DNA-binding domain superfamily/Winged helix DNA-binding domain"/>
    <property type="match status" value="1"/>
</dbReference>
<dbReference type="InterPro" id="IPR036388">
    <property type="entry name" value="WH-like_DNA-bd_sf"/>
</dbReference>